<proteinExistence type="inferred from homology"/>
<evidence type="ECO:0000256" key="3">
    <source>
        <dbReference type="ARBA" id="ARBA00005383"/>
    </source>
</evidence>
<dbReference type="AlphaFoldDB" id="A0AAV8PJJ9"/>
<evidence type="ECO:0000313" key="18">
    <source>
        <dbReference type="Proteomes" id="UP001222027"/>
    </source>
</evidence>
<dbReference type="InterPro" id="IPR011011">
    <property type="entry name" value="Znf_FYVE_PHD"/>
</dbReference>
<dbReference type="Pfam" id="PF02891">
    <property type="entry name" value="zf-MIZ"/>
    <property type="match status" value="1"/>
</dbReference>
<dbReference type="SUPFAM" id="SSF57903">
    <property type="entry name" value="FYVE/PHD zinc finger"/>
    <property type="match status" value="1"/>
</dbReference>
<dbReference type="PROSITE" id="PS50800">
    <property type="entry name" value="SAP"/>
    <property type="match status" value="1"/>
</dbReference>
<evidence type="ECO:0000256" key="7">
    <source>
        <dbReference type="ARBA" id="ARBA00022786"/>
    </source>
</evidence>
<dbReference type="InterPro" id="IPR036361">
    <property type="entry name" value="SAP_dom_sf"/>
</dbReference>
<comment type="subcellular location">
    <subcellularLocation>
        <location evidence="1">Nucleus</location>
    </subcellularLocation>
</comment>
<feature type="compositionally biased region" description="Polar residues" evidence="14">
    <location>
        <begin position="802"/>
        <end position="813"/>
    </location>
</feature>
<dbReference type="GO" id="GO:0005634">
    <property type="term" value="C:nucleus"/>
    <property type="evidence" value="ECO:0007669"/>
    <property type="project" value="UniProtKB-SubCell"/>
</dbReference>
<gene>
    <name evidence="17" type="ORF">OPV22_031665</name>
</gene>
<feature type="domain" description="SP-RING-type" evidence="16">
    <location>
        <begin position="378"/>
        <end position="461"/>
    </location>
</feature>
<dbReference type="InterPro" id="IPR019786">
    <property type="entry name" value="Zinc_finger_PHD-type_CS"/>
</dbReference>
<evidence type="ECO:0000256" key="11">
    <source>
        <dbReference type="ARBA" id="ARBA00068604"/>
    </source>
</evidence>
<comment type="pathway">
    <text evidence="2">Protein modification; protein sumoylation.</text>
</comment>
<keyword evidence="18" id="KW-1185">Reference proteome</keyword>
<dbReference type="SMART" id="SM00513">
    <property type="entry name" value="SAP"/>
    <property type="match status" value="1"/>
</dbReference>
<organism evidence="17 18">
    <name type="scientific">Ensete ventricosum</name>
    <name type="common">Abyssinian banana</name>
    <name type="synonym">Musa ensete</name>
    <dbReference type="NCBI Taxonomy" id="4639"/>
    <lineage>
        <taxon>Eukaryota</taxon>
        <taxon>Viridiplantae</taxon>
        <taxon>Streptophyta</taxon>
        <taxon>Embryophyta</taxon>
        <taxon>Tracheophyta</taxon>
        <taxon>Spermatophyta</taxon>
        <taxon>Magnoliopsida</taxon>
        <taxon>Liliopsida</taxon>
        <taxon>Zingiberales</taxon>
        <taxon>Musaceae</taxon>
        <taxon>Ensete</taxon>
    </lineage>
</organism>
<evidence type="ECO:0000256" key="14">
    <source>
        <dbReference type="SAM" id="MobiDB-lite"/>
    </source>
</evidence>
<dbReference type="Proteomes" id="UP001222027">
    <property type="component" value="Unassembled WGS sequence"/>
</dbReference>
<dbReference type="GO" id="GO:0061665">
    <property type="term" value="F:SUMO ligase activity"/>
    <property type="evidence" value="ECO:0007669"/>
    <property type="project" value="TreeGrafter"/>
</dbReference>
<keyword evidence="6 13" id="KW-0863">Zinc-finger</keyword>
<evidence type="ECO:0000256" key="1">
    <source>
        <dbReference type="ARBA" id="ARBA00004123"/>
    </source>
</evidence>
<evidence type="ECO:0000259" key="15">
    <source>
        <dbReference type="PROSITE" id="PS50800"/>
    </source>
</evidence>
<keyword evidence="7" id="KW-0833">Ubl conjugation pathway</keyword>
<protein>
    <recommendedName>
        <fullName evidence="11">E3 SUMO-protein ligase SIZ1</fullName>
    </recommendedName>
    <alternativeName>
        <fullName evidence="12">E3 SUMO-protein transferase SIZ1</fullName>
    </alternativeName>
</protein>
<sequence length="900" mass="100021">MTSPPFFVNPFGPLQTLAGSADRLVATLGSMDLVTSCRDKLAYFRIKELKDVLTQLGLAKQGKKQDLVNRILQLLSDDQVPKSQVWGKRTPFWKDEVAKIIDDIYRKMQVSGATDLASKSTSITDFNHVKPKEEIDDYRLEMKVRCPCGSSLNNDSIIQCEDPRCRVWQHIGCVIVSEGTLEGASPELPPRFYCEICRIKRADPFWITMGHPLLPIKLTSSGVTADGTSTSQNVERTFQLSRAHRESLQRAEYDLQVWCLLLNDKVPFRMQWPQFAELQVNGVAVRVVTRQGSQLLGINGRDDGPVVTTCNKEGINKICLSWHDARVFCLGIRLAKRRSIQQVLGLVPKEGDGERFEDALARVCRCIGGGAATENADSDSDLEVVADSVTVSLRCPMSGSRMRIAGRFKPCVHMGCFDLETFVELNQRSRKWQCPICLKNYSLENIIVDPYFNCITSLLQNCGEDVNEIDVKPDGCWRVRNENEFNDLSKWHMPDGSLCVNTYTEVKPDLEKLKQIKQEDTSEVHRSLKLKRNRKGLWEFSKPDNTRLQSSQNHDFSKLEDHFQIMPMSSSASGSYRDVEDLIVNQEAAGCSGLSLNRRHEPSSPALNIESTYAVGNTFHSSPRNSQDVIVLSDSDEDNPTLISPETTYDTRPIVDSGIPFPSPPRGSEGFLESTALGMRTSGSILLDNNTDDFAMPLWPIHASPQAGPGFQLFGANAEIQDPLVDSDNSLGCVLTDGYGLASNGGLGDTSSDDPSLQIFLPSRPTGIPLQDDLDDRPEVPNGVTSDDWISLTLAGGDGGSAPSTRPRSGQQHTPKESRMEPLDGAASLLLSMNDNRADKVNSRNKRRWLSTLKSRSLLSFLPTDIMWLHAASCTMGFCGRPFQSRKPKYGWCAYCTRFA</sequence>
<evidence type="ECO:0000313" key="17">
    <source>
        <dbReference type="EMBL" id="KAJ8458739.1"/>
    </source>
</evidence>
<evidence type="ECO:0000256" key="2">
    <source>
        <dbReference type="ARBA" id="ARBA00004718"/>
    </source>
</evidence>
<dbReference type="GO" id="GO:0016925">
    <property type="term" value="P:protein sumoylation"/>
    <property type="evidence" value="ECO:0007669"/>
    <property type="project" value="TreeGrafter"/>
</dbReference>
<dbReference type="PROSITE" id="PS01359">
    <property type="entry name" value="ZF_PHD_1"/>
    <property type="match status" value="1"/>
</dbReference>
<dbReference type="CDD" id="cd16792">
    <property type="entry name" value="SP-RING_Siz-like"/>
    <property type="match status" value="1"/>
</dbReference>
<dbReference type="SUPFAM" id="SSF68906">
    <property type="entry name" value="SAP domain"/>
    <property type="match status" value="1"/>
</dbReference>
<dbReference type="FunFam" id="3.30.40.10:FF:000241">
    <property type="entry name" value="E3 SUMO-protein ligase SIZ2"/>
    <property type="match status" value="1"/>
</dbReference>
<name>A0AAV8PJJ9_ENSVE</name>
<comment type="similarity">
    <text evidence="3">Belongs to the PIAS family.</text>
</comment>
<dbReference type="InterPro" id="IPR001965">
    <property type="entry name" value="Znf_PHD"/>
</dbReference>
<evidence type="ECO:0000256" key="8">
    <source>
        <dbReference type="ARBA" id="ARBA00022833"/>
    </source>
</evidence>
<dbReference type="SMART" id="SM00249">
    <property type="entry name" value="PHD"/>
    <property type="match status" value="1"/>
</dbReference>
<dbReference type="Pfam" id="PF02037">
    <property type="entry name" value="SAP"/>
    <property type="match status" value="1"/>
</dbReference>
<evidence type="ECO:0000259" key="16">
    <source>
        <dbReference type="PROSITE" id="PS51044"/>
    </source>
</evidence>
<dbReference type="PANTHER" id="PTHR10782">
    <property type="entry name" value="ZINC FINGER MIZ DOMAIN-CONTAINING PROTEIN"/>
    <property type="match status" value="1"/>
</dbReference>
<evidence type="ECO:0000256" key="9">
    <source>
        <dbReference type="ARBA" id="ARBA00023242"/>
    </source>
</evidence>
<evidence type="ECO:0000256" key="13">
    <source>
        <dbReference type="PROSITE-ProRule" id="PRU00452"/>
    </source>
</evidence>
<keyword evidence="5" id="KW-0479">Metal-binding</keyword>
<evidence type="ECO:0000256" key="10">
    <source>
        <dbReference type="ARBA" id="ARBA00059134"/>
    </source>
</evidence>
<keyword evidence="9" id="KW-0539">Nucleus</keyword>
<feature type="region of interest" description="Disordered" evidence="14">
    <location>
        <begin position="635"/>
        <end position="667"/>
    </location>
</feature>
<dbReference type="CDD" id="cd15570">
    <property type="entry name" value="PHD_Bye1p_SIZ1_like"/>
    <property type="match status" value="1"/>
</dbReference>
<evidence type="ECO:0000256" key="5">
    <source>
        <dbReference type="ARBA" id="ARBA00022723"/>
    </source>
</evidence>
<accession>A0AAV8PJJ9</accession>
<evidence type="ECO:0000256" key="4">
    <source>
        <dbReference type="ARBA" id="ARBA00022679"/>
    </source>
</evidence>
<comment type="caution">
    <text evidence="17">The sequence shown here is derived from an EMBL/GenBank/DDBJ whole genome shotgun (WGS) entry which is preliminary data.</text>
</comment>
<feature type="region of interest" description="Disordered" evidence="14">
    <location>
        <begin position="766"/>
        <end position="821"/>
    </location>
</feature>
<evidence type="ECO:0000256" key="12">
    <source>
        <dbReference type="ARBA" id="ARBA00083458"/>
    </source>
</evidence>
<dbReference type="EMBL" id="JAQQAF010000009">
    <property type="protein sequence ID" value="KAJ8458739.1"/>
    <property type="molecule type" value="Genomic_DNA"/>
</dbReference>
<feature type="domain" description="SAP" evidence="15">
    <location>
        <begin position="41"/>
        <end position="75"/>
    </location>
</feature>
<reference evidence="17 18" key="1">
    <citation type="submission" date="2022-12" db="EMBL/GenBank/DDBJ databases">
        <title>Chromosome-scale assembly of the Ensete ventricosum genome.</title>
        <authorList>
            <person name="Dussert Y."/>
            <person name="Stocks J."/>
            <person name="Wendawek A."/>
            <person name="Woldeyes F."/>
            <person name="Nichols R.A."/>
            <person name="Borrell J.S."/>
        </authorList>
    </citation>
    <scope>NUCLEOTIDE SEQUENCE [LARGE SCALE GENOMIC DNA]</scope>
    <source>
        <strain evidence="18">cv. Maze</strain>
        <tissue evidence="17">Seeds</tissue>
    </source>
</reference>
<comment type="function">
    <text evidence="10">Probable SUMO E3 ligase that may regulate Pi starvation responses.</text>
</comment>
<dbReference type="GO" id="GO:0000785">
    <property type="term" value="C:chromatin"/>
    <property type="evidence" value="ECO:0007669"/>
    <property type="project" value="TreeGrafter"/>
</dbReference>
<dbReference type="GO" id="GO:0008270">
    <property type="term" value="F:zinc ion binding"/>
    <property type="evidence" value="ECO:0007669"/>
    <property type="project" value="UniProtKB-KW"/>
</dbReference>
<dbReference type="InterPro" id="IPR031141">
    <property type="entry name" value="SIZ1/2_SP-RING"/>
</dbReference>
<dbReference type="PROSITE" id="PS51044">
    <property type="entry name" value="ZF_SP_RING"/>
    <property type="match status" value="1"/>
</dbReference>
<dbReference type="FunFam" id="1.10.720.30:FF:000014">
    <property type="entry name" value="E3 SUMO-protein ligase SIZ1"/>
    <property type="match status" value="1"/>
</dbReference>
<evidence type="ECO:0000256" key="6">
    <source>
        <dbReference type="ARBA" id="ARBA00022771"/>
    </source>
</evidence>
<dbReference type="Gene3D" id="1.10.720.30">
    <property type="entry name" value="SAP domain"/>
    <property type="match status" value="1"/>
</dbReference>
<feature type="compositionally biased region" description="Polar residues" evidence="14">
    <location>
        <begin position="641"/>
        <end position="650"/>
    </location>
</feature>
<keyword evidence="8" id="KW-0862">Zinc</keyword>
<dbReference type="PANTHER" id="PTHR10782:SF102">
    <property type="entry name" value="E3 SUMO-PROTEIN LIGASE SIZ1"/>
    <property type="match status" value="1"/>
</dbReference>
<dbReference type="InterPro" id="IPR004181">
    <property type="entry name" value="Znf_MIZ"/>
</dbReference>
<dbReference type="InterPro" id="IPR013083">
    <property type="entry name" value="Znf_RING/FYVE/PHD"/>
</dbReference>
<dbReference type="Gene3D" id="3.30.40.10">
    <property type="entry name" value="Zinc/RING finger domain, C3HC4 (zinc finger)"/>
    <property type="match status" value="2"/>
</dbReference>
<keyword evidence="4" id="KW-0808">Transferase</keyword>
<dbReference type="InterPro" id="IPR003034">
    <property type="entry name" value="SAP_dom"/>
</dbReference>